<organism evidence="1 2">
    <name type="scientific">Phocaeicola coprocola</name>
    <dbReference type="NCBI Taxonomy" id="310298"/>
    <lineage>
        <taxon>Bacteria</taxon>
        <taxon>Pseudomonadati</taxon>
        <taxon>Bacteroidota</taxon>
        <taxon>Bacteroidia</taxon>
        <taxon>Bacteroidales</taxon>
        <taxon>Bacteroidaceae</taxon>
        <taxon>Phocaeicola</taxon>
    </lineage>
</organism>
<evidence type="ECO:0000313" key="1">
    <source>
        <dbReference type="EMBL" id="HJF08589.1"/>
    </source>
</evidence>
<accession>A0A921K425</accession>
<dbReference type="EMBL" id="DYXD01000232">
    <property type="protein sequence ID" value="HJF08589.1"/>
    <property type="molecule type" value="Genomic_DNA"/>
</dbReference>
<proteinExistence type="predicted"/>
<gene>
    <name evidence="1" type="ORF">K8U81_10460</name>
</gene>
<dbReference type="Proteomes" id="UP000718012">
    <property type="component" value="Unassembled WGS sequence"/>
</dbReference>
<name>A0A921K425_9BACT</name>
<comment type="caution">
    <text evidence="1">The sequence shown here is derived from an EMBL/GenBank/DDBJ whole genome shotgun (WGS) entry which is preliminary data.</text>
</comment>
<feature type="non-terminal residue" evidence="1">
    <location>
        <position position="1"/>
    </location>
</feature>
<evidence type="ECO:0000313" key="2">
    <source>
        <dbReference type="Proteomes" id="UP000718012"/>
    </source>
</evidence>
<reference evidence="1" key="2">
    <citation type="submission" date="2021-09" db="EMBL/GenBank/DDBJ databases">
        <authorList>
            <person name="Gilroy R."/>
        </authorList>
    </citation>
    <scope>NUCLEOTIDE SEQUENCE</scope>
    <source>
        <strain evidence="1">CHK165-8395</strain>
    </source>
</reference>
<reference evidence="1" key="1">
    <citation type="journal article" date="2021" name="PeerJ">
        <title>Extensive microbial diversity within the chicken gut microbiome revealed by metagenomics and culture.</title>
        <authorList>
            <person name="Gilroy R."/>
            <person name="Ravi A."/>
            <person name="Getino M."/>
            <person name="Pursley I."/>
            <person name="Horton D.L."/>
            <person name="Alikhan N.F."/>
            <person name="Baker D."/>
            <person name="Gharbi K."/>
            <person name="Hall N."/>
            <person name="Watson M."/>
            <person name="Adriaenssens E.M."/>
            <person name="Foster-Nyarko E."/>
            <person name="Jarju S."/>
            <person name="Secka A."/>
            <person name="Antonio M."/>
            <person name="Oren A."/>
            <person name="Chaudhuri R.R."/>
            <person name="La Ragione R."/>
            <person name="Hildebrand F."/>
            <person name="Pallen M.J."/>
        </authorList>
    </citation>
    <scope>NUCLEOTIDE SEQUENCE</scope>
    <source>
        <strain evidence="1">CHK165-8395</strain>
    </source>
</reference>
<protein>
    <submittedName>
        <fullName evidence="1">Crp/Fnr family transcriptional regulator</fullName>
    </submittedName>
</protein>
<dbReference type="AlphaFoldDB" id="A0A921K425"/>
<sequence>IELTDLRRLFETNLEFCNWGRIIHQNEYRRLHRSHKERLTLPARQRYEEFKKQFPYVCQRTNLGYIASYLGITLSTLSRLRSNENDKA</sequence>